<dbReference type="SUPFAM" id="SSF54292">
    <property type="entry name" value="2Fe-2S ferredoxin-like"/>
    <property type="match status" value="1"/>
</dbReference>
<dbReference type="AlphaFoldDB" id="A0A0W0GJ74"/>
<feature type="domain" description="2Fe-2S ferredoxin-type" evidence="1">
    <location>
        <begin position="8"/>
        <end position="97"/>
    </location>
</feature>
<dbReference type="Gene3D" id="3.10.20.880">
    <property type="match status" value="1"/>
</dbReference>
<evidence type="ECO:0000259" key="1">
    <source>
        <dbReference type="PROSITE" id="PS51085"/>
    </source>
</evidence>
<dbReference type="PATRIC" id="fig|1217799.6.peg.1509"/>
<dbReference type="InterPro" id="IPR036010">
    <property type="entry name" value="2Fe-2S_ferredoxin-like_sf"/>
</dbReference>
<dbReference type="InterPro" id="IPR027980">
    <property type="entry name" value="RACo_C"/>
</dbReference>
<comment type="caution">
    <text evidence="2">The sequence shown here is derived from an EMBL/GenBank/DDBJ whole genome shotgun (WGS) entry which is preliminary data.</text>
</comment>
<dbReference type="EMBL" id="LFDV01000002">
    <property type="protein sequence ID" value="KTB48615.1"/>
    <property type="molecule type" value="Genomic_DNA"/>
</dbReference>
<accession>A0A0W0GJ74</accession>
<dbReference type="InterPro" id="IPR042259">
    <property type="entry name" value="Raco-like_middle_sf"/>
</dbReference>
<name>A0A0W0GJ74_9CHLR</name>
<dbReference type="Pfam" id="PF17651">
    <property type="entry name" value="Raco_middle"/>
    <property type="match status" value="1"/>
</dbReference>
<dbReference type="InterPro" id="IPR001041">
    <property type="entry name" value="2Fe-2S_ferredoxin-type"/>
</dbReference>
<dbReference type="CDD" id="cd00207">
    <property type="entry name" value="fer2"/>
    <property type="match status" value="1"/>
</dbReference>
<reference evidence="2 3" key="1">
    <citation type="submission" date="2015-06" db="EMBL/GenBank/DDBJ databases">
        <title>Genome sequence of the organohalide-respiring Dehalogenimonas alkenigignens type strain (IP3-3T).</title>
        <authorList>
            <person name="Key T.A."/>
            <person name="Richmond D.P."/>
            <person name="Bowman K.S."/>
            <person name="Cho Y.-J."/>
            <person name="Chun J."/>
            <person name="da Costa M.S."/>
            <person name="Rainey F.A."/>
            <person name="Moe W.M."/>
        </authorList>
    </citation>
    <scope>NUCLEOTIDE SEQUENCE [LARGE SCALE GENOMIC DNA]</scope>
    <source>
        <strain evidence="2 3">IP3-3</strain>
    </source>
</reference>
<evidence type="ECO:0000313" key="3">
    <source>
        <dbReference type="Proteomes" id="UP000053947"/>
    </source>
</evidence>
<dbReference type="InterPro" id="IPR052911">
    <property type="entry name" value="Corrinoid_activation_enz"/>
</dbReference>
<dbReference type="Pfam" id="PF00111">
    <property type="entry name" value="Fer2"/>
    <property type="match status" value="1"/>
</dbReference>
<dbReference type="STRING" id="1217799.DEALK_14610"/>
<dbReference type="PROSITE" id="PS51085">
    <property type="entry name" value="2FE2S_FER_2"/>
    <property type="match status" value="1"/>
</dbReference>
<gene>
    <name evidence="2" type="ORF">DEALK_14610</name>
</gene>
<dbReference type="Gene3D" id="3.30.420.480">
    <property type="entry name" value="Domain of unknown function (DUF4445)"/>
    <property type="match status" value="1"/>
</dbReference>
<proteinExistence type="predicted"/>
<dbReference type="Pfam" id="PF14574">
    <property type="entry name" value="RACo_C_ter"/>
    <property type="match status" value="1"/>
</dbReference>
<dbReference type="GO" id="GO:0051536">
    <property type="term" value="F:iron-sulfur cluster binding"/>
    <property type="evidence" value="ECO:0007669"/>
    <property type="project" value="InterPro"/>
</dbReference>
<organism evidence="2 3">
    <name type="scientific">Dehalogenimonas alkenigignens</name>
    <dbReference type="NCBI Taxonomy" id="1217799"/>
    <lineage>
        <taxon>Bacteria</taxon>
        <taxon>Bacillati</taxon>
        <taxon>Chloroflexota</taxon>
        <taxon>Dehalococcoidia</taxon>
        <taxon>Dehalococcoidales</taxon>
        <taxon>Dehalococcoidaceae</taxon>
        <taxon>Dehalogenimonas</taxon>
    </lineage>
</organism>
<dbReference type="Gene3D" id="3.10.20.30">
    <property type="match status" value="1"/>
</dbReference>
<dbReference type="InterPro" id="IPR040506">
    <property type="entry name" value="RACo_linker"/>
</dbReference>
<dbReference type="InterPro" id="IPR012675">
    <property type="entry name" value="Beta-grasp_dom_sf"/>
</dbReference>
<sequence length="642" mass="68395">MMPTEAPYRVRFEPDGIITAAARGDNLLDVARRAGVGIAASCGGDGVCGTCRVVIEQGEIESPPATQLCSEEIATGVRLACRCRVMSDLVVSVVLEARVPASTGHLRSLVTREEIMAAAGWRFAPPVFKLYLELPPPTLQDNSSDLTRLERALEKHGIENPHCDVGLLKKLAASLRDCGWKITLSFLKEPDGLRLTNVEPGDTRDSLFGLAFDIGTTGIRGELLDLTEGRVLTQGVEYNSQRSYGDDVVSRIAYSSKPDGLDTLQQAVVSTLNKLTGEMSRHAGITKSDIAHIMVAGNTTMVQLLLGLDPKHLRLSPYVPTAAALPVVRAGDIGLDVGKATPLSVIPSVASYVGGDIVSGLVGTGIFQRSETVLYIDIGTNGETVVGNKEWMVSAACSAGPAFEGGGIRHGMLATGGAIESYRLDPSTGQSEVITIGGEKPRGICGAGLISVVAGLLLSGVINQKGKFNIGTSYRIRTGSDGLEYLLTPAQETGISRDIVLTEIDIDNLIRAKAAMYAGYQTLLQSVDLSFDKLDKVIVAGTFGSHLDVEDAVTVGLLPDIDREKFVFVGNSSLLGTRLSSFSTELIEAGKRVARLVTNIELSENADFMENYTASMFLPHTDARLFPNVAQRLETSADEATR</sequence>
<dbReference type="PANTHER" id="PTHR42895">
    <property type="entry name" value="IRON-SULFUR CLUSTER-BINDING PROTEIN-RELATED"/>
    <property type="match status" value="1"/>
</dbReference>
<dbReference type="InterPro" id="IPR041414">
    <property type="entry name" value="Raco-like_middle"/>
</dbReference>
<dbReference type="Proteomes" id="UP000053947">
    <property type="component" value="Unassembled WGS sequence"/>
</dbReference>
<dbReference type="RefSeq" id="WP_058439571.1">
    <property type="nucleotide sequence ID" value="NZ_KQ758903.1"/>
</dbReference>
<keyword evidence="3" id="KW-1185">Reference proteome</keyword>
<protein>
    <submittedName>
        <fullName evidence="2">Uncharacterized metal-binding protein</fullName>
    </submittedName>
</protein>
<evidence type="ECO:0000313" key="2">
    <source>
        <dbReference type="EMBL" id="KTB48615.1"/>
    </source>
</evidence>
<dbReference type="PANTHER" id="PTHR42895:SF2">
    <property type="entry name" value="IRON-SULFUR CLUSTER PROTEIN"/>
    <property type="match status" value="1"/>
</dbReference>
<dbReference type="Pfam" id="PF17650">
    <property type="entry name" value="RACo_linker"/>
    <property type="match status" value="1"/>
</dbReference>